<feature type="domain" description="EamA" evidence="6">
    <location>
        <begin position="165"/>
        <end position="299"/>
    </location>
</feature>
<reference evidence="7 8" key="1">
    <citation type="journal article" date="2015" name="Genome Announc.">
        <title>Closed Genome Sequence of Octadecabacter temperatus SB1, the First Mesophilic Species of the Genus Octadecabacter.</title>
        <authorList>
            <person name="Voget S."/>
            <person name="Billerbeck S."/>
            <person name="Simon M."/>
            <person name="Daniel R."/>
        </authorList>
    </citation>
    <scope>NUCLEOTIDE SEQUENCE [LARGE SCALE GENOMIC DNA]</scope>
    <source>
        <strain evidence="7 8">SB1</strain>
    </source>
</reference>
<evidence type="ECO:0000256" key="1">
    <source>
        <dbReference type="ARBA" id="ARBA00004141"/>
    </source>
</evidence>
<dbReference type="PANTHER" id="PTHR22911">
    <property type="entry name" value="ACYL-MALONYL CONDENSING ENZYME-RELATED"/>
    <property type="match status" value="1"/>
</dbReference>
<comment type="subcellular location">
    <subcellularLocation>
        <location evidence="1">Membrane</location>
        <topology evidence="1">Multi-pass membrane protein</topology>
    </subcellularLocation>
</comment>
<dbReference type="GO" id="GO:0016020">
    <property type="term" value="C:membrane"/>
    <property type="evidence" value="ECO:0007669"/>
    <property type="project" value="UniProtKB-SubCell"/>
</dbReference>
<evidence type="ECO:0000256" key="3">
    <source>
        <dbReference type="ARBA" id="ARBA00022692"/>
    </source>
</evidence>
<protein>
    <submittedName>
        <fullName evidence="7">Riboflavin transporter</fullName>
    </submittedName>
</protein>
<dbReference type="SUPFAM" id="SSF103481">
    <property type="entry name" value="Multidrug resistance efflux transporter EmrE"/>
    <property type="match status" value="2"/>
</dbReference>
<dbReference type="PANTHER" id="PTHR22911:SF6">
    <property type="entry name" value="SOLUTE CARRIER FAMILY 35 MEMBER G1"/>
    <property type="match status" value="1"/>
</dbReference>
<accession>A0A0K0Y3T2</accession>
<proteinExistence type="inferred from homology"/>
<evidence type="ECO:0000259" key="6">
    <source>
        <dbReference type="Pfam" id="PF00892"/>
    </source>
</evidence>
<dbReference type="Pfam" id="PF00892">
    <property type="entry name" value="EamA"/>
    <property type="match status" value="2"/>
</dbReference>
<evidence type="ECO:0000313" key="8">
    <source>
        <dbReference type="Proteomes" id="UP000067444"/>
    </source>
</evidence>
<keyword evidence="4" id="KW-1133">Transmembrane helix</keyword>
<organism evidence="7 8">
    <name type="scientific">Octadecabacter temperatus</name>
    <dbReference type="NCBI Taxonomy" id="1458307"/>
    <lineage>
        <taxon>Bacteria</taxon>
        <taxon>Pseudomonadati</taxon>
        <taxon>Pseudomonadota</taxon>
        <taxon>Alphaproteobacteria</taxon>
        <taxon>Rhodobacterales</taxon>
        <taxon>Roseobacteraceae</taxon>
        <taxon>Octadecabacter</taxon>
    </lineage>
</organism>
<dbReference type="EMBL" id="CP012160">
    <property type="protein sequence ID" value="AKS45594.1"/>
    <property type="molecule type" value="Genomic_DNA"/>
</dbReference>
<evidence type="ECO:0000256" key="5">
    <source>
        <dbReference type="ARBA" id="ARBA00023136"/>
    </source>
</evidence>
<gene>
    <name evidence="7" type="primary">ribN_3</name>
    <name evidence="7" type="ORF">OSB_10360</name>
</gene>
<evidence type="ECO:0000256" key="2">
    <source>
        <dbReference type="ARBA" id="ARBA00009853"/>
    </source>
</evidence>
<keyword evidence="5" id="KW-0472">Membrane</keyword>
<dbReference type="PATRIC" id="fig|1458307.3.peg.1050"/>
<keyword evidence="3" id="KW-0812">Transmembrane</keyword>
<dbReference type="AlphaFoldDB" id="A0A0K0Y3T2"/>
<dbReference type="KEGG" id="otm:OSB_10360"/>
<dbReference type="Proteomes" id="UP000067444">
    <property type="component" value="Chromosome"/>
</dbReference>
<keyword evidence="8" id="KW-1185">Reference proteome</keyword>
<dbReference type="STRING" id="1458307.OSB_10360"/>
<evidence type="ECO:0000313" key="7">
    <source>
        <dbReference type="EMBL" id="AKS45594.1"/>
    </source>
</evidence>
<dbReference type="InterPro" id="IPR000620">
    <property type="entry name" value="EamA_dom"/>
</dbReference>
<name>A0A0K0Y3T2_9RHOB</name>
<dbReference type="Gene3D" id="1.10.3730.20">
    <property type="match status" value="1"/>
</dbReference>
<dbReference type="RefSeq" id="WP_234967349.1">
    <property type="nucleotide sequence ID" value="NZ_CP012160.1"/>
</dbReference>
<evidence type="ECO:0000256" key="4">
    <source>
        <dbReference type="ARBA" id="ARBA00022989"/>
    </source>
</evidence>
<feature type="domain" description="EamA" evidence="6">
    <location>
        <begin position="21"/>
        <end position="153"/>
    </location>
</feature>
<sequence>MAAKSSAFEMTPRTETPDRIMLGILLMLGFCLTAPLLDVAAKLASDTIPVGQITAARFLVQLGLMLPVCLMMGLSFGMNGQLGVLSLRALLLLLSTFFFIAAIRVMPLADALAIVFTEPFIVMLVGKYAFGEDVGPRRIGAAVVGFIGVVLVIQPSFATFGAVALFPLGTAVCFAGYVLVTRGLRGRLHPVMMQFHTGAIATVMSVPIIWLANGSGSEMLDPVWPTGIYWTWLLGVGFFATISHMMMTYGLTFAPSSTLAPMQYLEIPVATVLGYLVFSEFPNSMALGGIALIIGAGIYMIHRERVTSRGVSTRPHAPV</sequence>
<dbReference type="InterPro" id="IPR037185">
    <property type="entry name" value="EmrE-like"/>
</dbReference>
<comment type="similarity">
    <text evidence="2">Belongs to the drug/metabolite transporter (DMT) superfamily. 10 TMS drug/metabolite exporter (DME) (TC 2.A.7.3) family.</text>
</comment>